<name>K7MJY1_SOYBN</name>
<evidence type="ECO:0000256" key="1">
    <source>
        <dbReference type="ARBA" id="ARBA00022441"/>
    </source>
</evidence>
<dbReference type="HOGENOM" id="CLU_2363817_0_0_1"/>
<dbReference type="PANTHER" id="PTHR31672">
    <property type="entry name" value="BNACNNG10540D PROTEIN"/>
    <property type="match status" value="1"/>
</dbReference>
<dbReference type="EnsemblPlants" id="KRH02538">
    <property type="protein sequence ID" value="KRH02538"/>
    <property type="gene ID" value="GLYMA_17G044800"/>
</dbReference>
<dbReference type="SMART" id="SM00256">
    <property type="entry name" value="FBOX"/>
    <property type="match status" value="1"/>
</dbReference>
<dbReference type="OrthoDB" id="1751495at2759"/>
<dbReference type="InterPro" id="IPR001810">
    <property type="entry name" value="F-box_dom"/>
</dbReference>
<dbReference type="Gene3D" id="1.20.1280.50">
    <property type="match status" value="1"/>
</dbReference>
<dbReference type="EMBL" id="CM000850">
    <property type="protein sequence ID" value="KRH02538.1"/>
    <property type="molecule type" value="Genomic_DNA"/>
</dbReference>
<keyword evidence="2" id="KW-0677">Repeat</keyword>
<keyword evidence="6" id="KW-1185">Reference proteome</keyword>
<evidence type="ECO:0000259" key="3">
    <source>
        <dbReference type="PROSITE" id="PS50181"/>
    </source>
</evidence>
<accession>K7MJY1</accession>
<organism evidence="4">
    <name type="scientific">Glycine max</name>
    <name type="common">Soybean</name>
    <name type="synonym">Glycine hispida</name>
    <dbReference type="NCBI Taxonomy" id="3847"/>
    <lineage>
        <taxon>Eukaryota</taxon>
        <taxon>Viridiplantae</taxon>
        <taxon>Streptophyta</taxon>
        <taxon>Embryophyta</taxon>
        <taxon>Tracheophyta</taxon>
        <taxon>Spermatophyta</taxon>
        <taxon>Magnoliopsida</taxon>
        <taxon>eudicotyledons</taxon>
        <taxon>Gunneridae</taxon>
        <taxon>Pentapetalae</taxon>
        <taxon>rosids</taxon>
        <taxon>fabids</taxon>
        <taxon>Fabales</taxon>
        <taxon>Fabaceae</taxon>
        <taxon>Papilionoideae</taxon>
        <taxon>50 kb inversion clade</taxon>
        <taxon>NPAAA clade</taxon>
        <taxon>indigoferoid/millettioid clade</taxon>
        <taxon>Phaseoleae</taxon>
        <taxon>Glycine</taxon>
        <taxon>Glycine subgen. Soja</taxon>
    </lineage>
</organism>
<evidence type="ECO:0000313" key="6">
    <source>
        <dbReference type="Proteomes" id="UP000008827"/>
    </source>
</evidence>
<proteinExistence type="predicted"/>
<evidence type="ECO:0000313" key="4">
    <source>
        <dbReference type="EMBL" id="KRH02538.1"/>
    </source>
</evidence>
<dbReference type="Gramene" id="KRH02538">
    <property type="protein sequence ID" value="KRH02538"/>
    <property type="gene ID" value="GLYMA_17G044800"/>
</dbReference>
<gene>
    <name evidence="4" type="ORF">GLYMA_17G044800</name>
</gene>
<reference evidence="5" key="2">
    <citation type="submission" date="2018-02" db="UniProtKB">
        <authorList>
            <consortium name="EnsemblPlants"/>
        </authorList>
    </citation>
    <scope>IDENTIFICATION</scope>
    <source>
        <strain evidence="5">Williams 82</strain>
    </source>
</reference>
<dbReference type="InterPro" id="IPR036047">
    <property type="entry name" value="F-box-like_dom_sf"/>
</dbReference>
<dbReference type="PaxDb" id="3847-GLYMA17G04965.1"/>
<dbReference type="Proteomes" id="UP000008827">
    <property type="component" value="Chromosome 17"/>
</dbReference>
<dbReference type="AlphaFoldDB" id="K7MJY1"/>
<dbReference type="FunFam" id="1.20.1280.50:FF:000008">
    <property type="entry name" value="F-box only protein 6"/>
    <property type="match status" value="1"/>
</dbReference>
<dbReference type="PROSITE" id="PS50181">
    <property type="entry name" value="FBOX"/>
    <property type="match status" value="1"/>
</dbReference>
<evidence type="ECO:0000256" key="2">
    <source>
        <dbReference type="ARBA" id="ARBA00022737"/>
    </source>
</evidence>
<dbReference type="PANTHER" id="PTHR31672:SF13">
    <property type="entry name" value="F-BOX PROTEIN CPR30-LIKE"/>
    <property type="match status" value="1"/>
</dbReference>
<dbReference type="InParanoid" id="K7MJY1"/>
<dbReference type="InterPro" id="IPR050796">
    <property type="entry name" value="SCF_F-box_component"/>
</dbReference>
<reference evidence="4 5" key="1">
    <citation type="journal article" date="2010" name="Nature">
        <title>Genome sequence of the palaeopolyploid soybean.</title>
        <authorList>
            <person name="Schmutz J."/>
            <person name="Cannon S.B."/>
            <person name="Schlueter J."/>
            <person name="Ma J."/>
            <person name="Mitros T."/>
            <person name="Nelson W."/>
            <person name="Hyten D.L."/>
            <person name="Song Q."/>
            <person name="Thelen J.J."/>
            <person name="Cheng J."/>
            <person name="Xu D."/>
            <person name="Hellsten U."/>
            <person name="May G.D."/>
            <person name="Yu Y."/>
            <person name="Sakurai T."/>
            <person name="Umezawa T."/>
            <person name="Bhattacharyya M.K."/>
            <person name="Sandhu D."/>
            <person name="Valliyodan B."/>
            <person name="Lindquist E."/>
            <person name="Peto M."/>
            <person name="Grant D."/>
            <person name="Shu S."/>
            <person name="Goodstein D."/>
            <person name="Barry K."/>
            <person name="Futrell-Griggs M."/>
            <person name="Abernathy B."/>
            <person name="Du J."/>
            <person name="Tian Z."/>
            <person name="Zhu L."/>
            <person name="Gill N."/>
            <person name="Joshi T."/>
            <person name="Libault M."/>
            <person name="Sethuraman A."/>
            <person name="Zhang X.-C."/>
            <person name="Shinozaki K."/>
            <person name="Nguyen H.T."/>
            <person name="Wing R.A."/>
            <person name="Cregan P."/>
            <person name="Specht J."/>
            <person name="Grimwood J."/>
            <person name="Rokhsar D."/>
            <person name="Stacey G."/>
            <person name="Shoemaker R.C."/>
            <person name="Jackson S.A."/>
        </authorList>
    </citation>
    <scope>NUCLEOTIDE SEQUENCE [LARGE SCALE GENOMIC DNA]</scope>
    <source>
        <strain evidence="5">cv. Williams 82</strain>
        <tissue evidence="4">Callus</tissue>
    </source>
</reference>
<dbReference type="SMR" id="K7MJY1"/>
<dbReference type="CDD" id="cd22157">
    <property type="entry name" value="F-box_AtFBW1-like"/>
    <property type="match status" value="1"/>
</dbReference>
<keyword evidence="1" id="KW-0880">Kelch repeat</keyword>
<sequence length="96" mass="10980">MDRMDVVLPGDLIVEILSWLPVDALLRFRCVCKSWKSLIFDPSFKDLAETPQSYSTTHSMTSITPSSPFSSSKLNITELRLHCLGDNCLEFMLEFY</sequence>
<feature type="domain" description="F-box" evidence="3">
    <location>
        <begin position="2"/>
        <end position="47"/>
    </location>
</feature>
<evidence type="ECO:0000313" key="5">
    <source>
        <dbReference type="EnsemblPlants" id="KRH02538"/>
    </source>
</evidence>
<dbReference type="SUPFAM" id="SSF81383">
    <property type="entry name" value="F-box domain"/>
    <property type="match status" value="1"/>
</dbReference>
<protein>
    <recommendedName>
        <fullName evidence="3">F-box domain-containing protein</fullName>
    </recommendedName>
</protein>
<dbReference type="Pfam" id="PF00646">
    <property type="entry name" value="F-box"/>
    <property type="match status" value="1"/>
</dbReference>
<reference evidence="4" key="3">
    <citation type="submission" date="2018-07" db="EMBL/GenBank/DDBJ databases">
        <title>WGS assembly of Glycine max.</title>
        <authorList>
            <person name="Schmutz J."/>
            <person name="Cannon S."/>
            <person name="Schlueter J."/>
            <person name="Ma J."/>
            <person name="Mitros T."/>
            <person name="Nelson W."/>
            <person name="Hyten D."/>
            <person name="Song Q."/>
            <person name="Thelen J."/>
            <person name="Cheng J."/>
            <person name="Xu D."/>
            <person name="Hellsten U."/>
            <person name="May G."/>
            <person name="Yu Y."/>
            <person name="Sakurai T."/>
            <person name="Umezawa T."/>
            <person name="Bhattacharyya M."/>
            <person name="Sandhu D."/>
            <person name="Valliyodan B."/>
            <person name="Lindquist E."/>
            <person name="Peto M."/>
            <person name="Grant D."/>
            <person name="Shu S."/>
            <person name="Goodstein D."/>
            <person name="Barry K."/>
            <person name="Futrell-Griggs M."/>
            <person name="Abernathy B."/>
            <person name="Du J."/>
            <person name="Tian Z."/>
            <person name="Zhu L."/>
            <person name="Gill N."/>
            <person name="Joshi T."/>
            <person name="Libault M."/>
            <person name="Sethuraman A."/>
            <person name="Zhang X."/>
            <person name="Shinozaki K."/>
            <person name="Nguyen H."/>
            <person name="Wing R."/>
            <person name="Cregan P."/>
            <person name="Specht J."/>
            <person name="Grimwood J."/>
            <person name="Rokhsar D."/>
            <person name="Stacey G."/>
            <person name="Shoemaker R."/>
            <person name="Jackson S."/>
        </authorList>
    </citation>
    <scope>NUCLEOTIDE SEQUENCE</scope>
    <source>
        <tissue evidence="4">Callus</tissue>
    </source>
</reference>